<proteinExistence type="predicted"/>
<dbReference type="STRING" id="4615.A0A199ULA1"/>
<dbReference type="GeneID" id="109722725"/>
<keyword evidence="3" id="KW-1185">Reference proteome</keyword>
<reference evidence="1 2" key="1">
    <citation type="journal article" date="2016" name="DNA Res.">
        <title>The draft genome of MD-2 pineapple using hybrid error correction of long reads.</title>
        <authorList>
            <person name="Redwan R.M."/>
            <person name="Saidin A."/>
            <person name="Kumar S.V."/>
        </authorList>
    </citation>
    <scope>NUCLEOTIDE SEQUENCE [LARGE SCALE GENOMIC DNA]</scope>
    <source>
        <strain evidence="2">cv. MD2</strain>
        <tissue evidence="1">Leaf</tissue>
    </source>
</reference>
<evidence type="ECO:0000313" key="4">
    <source>
        <dbReference type="RefSeq" id="XP_020106430.1"/>
    </source>
</evidence>
<evidence type="ECO:0000313" key="3">
    <source>
        <dbReference type="Proteomes" id="UP000515123"/>
    </source>
</evidence>
<dbReference type="OrthoDB" id="508390at2759"/>
<dbReference type="RefSeq" id="XP_020106430.1">
    <property type="nucleotide sequence ID" value="XM_020250841.1"/>
</dbReference>
<reference evidence="4" key="2">
    <citation type="submission" date="2025-04" db="UniProtKB">
        <authorList>
            <consortium name="RefSeq"/>
        </authorList>
    </citation>
    <scope>IDENTIFICATION</scope>
    <source>
        <tissue evidence="4">Leaf</tissue>
    </source>
</reference>
<dbReference type="InterPro" id="IPR011990">
    <property type="entry name" value="TPR-like_helical_dom_sf"/>
</dbReference>
<protein>
    <submittedName>
        <fullName evidence="4">Uncharacterized protein LOC109722725 isoform X1</fullName>
    </submittedName>
</protein>
<dbReference type="AlphaFoldDB" id="A0A199ULA1"/>
<dbReference type="Gramene" id="Aco003306.1.mrna1">
    <property type="protein sequence ID" value="Aco003306.1.mrna1"/>
    <property type="gene ID" value="Aco003306.1.path1"/>
</dbReference>
<organism evidence="1 2">
    <name type="scientific">Ananas comosus</name>
    <name type="common">Pineapple</name>
    <name type="synonym">Ananas ananas</name>
    <dbReference type="NCBI Taxonomy" id="4615"/>
    <lineage>
        <taxon>Eukaryota</taxon>
        <taxon>Viridiplantae</taxon>
        <taxon>Streptophyta</taxon>
        <taxon>Embryophyta</taxon>
        <taxon>Tracheophyta</taxon>
        <taxon>Spermatophyta</taxon>
        <taxon>Magnoliopsida</taxon>
        <taxon>Liliopsida</taxon>
        <taxon>Poales</taxon>
        <taxon>Bromeliaceae</taxon>
        <taxon>Bromelioideae</taxon>
        <taxon>Ananas</taxon>
    </lineage>
</organism>
<dbReference type="PANTHER" id="PTHR37910:SF2">
    <property type="entry name" value="EXPRESSED PROTEIN"/>
    <property type="match status" value="1"/>
</dbReference>
<dbReference type="Proteomes" id="UP000092600">
    <property type="component" value="Unassembled WGS sequence"/>
</dbReference>
<dbReference type="Proteomes" id="UP000515123">
    <property type="component" value="Linkage group 17"/>
</dbReference>
<dbReference type="SUPFAM" id="SSF48452">
    <property type="entry name" value="TPR-like"/>
    <property type="match status" value="1"/>
</dbReference>
<dbReference type="Gene3D" id="1.25.40.10">
    <property type="entry name" value="Tetratricopeptide repeat domain"/>
    <property type="match status" value="1"/>
</dbReference>
<evidence type="ECO:0000313" key="1">
    <source>
        <dbReference type="EMBL" id="OAY65514.1"/>
    </source>
</evidence>
<sequence>MSSACCSSPKSSSLLLRHHPAAKFRPLLFCIQIQSSQNPSPASLKRTTRRRSLLVLSLPLSTLLLLPPNPTTSSSSSSSAAAAAAAFDPLTEAERSASAVLDRRVADAVRLLDLARDLQAQGDFPRALLYFTQVVKDYKDLALSEYARVGRALVLYEIGDRDEAIAEMEDVSVSLKGYPEIHAALAAALYADKHAPLLAENQFAIATLLDPHYTDLSYVKETKHWPPSLVSSLQHFITLS</sequence>
<name>A0A199ULA1_ANACO</name>
<gene>
    <name evidence="4" type="primary">LOC109722725</name>
    <name evidence="1" type="ORF">ACMD2_02993</name>
</gene>
<dbReference type="EMBL" id="LSRQ01006888">
    <property type="protein sequence ID" value="OAY65514.1"/>
    <property type="molecule type" value="Genomic_DNA"/>
</dbReference>
<dbReference type="PANTHER" id="PTHR37910">
    <property type="entry name" value="EXPRESSED PROTEIN"/>
    <property type="match status" value="1"/>
</dbReference>
<accession>A0A199ULA1</accession>
<evidence type="ECO:0000313" key="2">
    <source>
        <dbReference type="Proteomes" id="UP000092600"/>
    </source>
</evidence>